<feature type="region of interest" description="Disordered" evidence="4">
    <location>
        <begin position="270"/>
        <end position="294"/>
    </location>
</feature>
<dbReference type="PANTHER" id="PTHR13031">
    <property type="entry name" value="RIBONUCLEASE P SUBUNIT P30"/>
    <property type="match status" value="1"/>
</dbReference>
<organism evidence="5 6">
    <name type="scientific">Acrasis kona</name>
    <dbReference type="NCBI Taxonomy" id="1008807"/>
    <lineage>
        <taxon>Eukaryota</taxon>
        <taxon>Discoba</taxon>
        <taxon>Heterolobosea</taxon>
        <taxon>Tetramitia</taxon>
        <taxon>Eutetramitia</taxon>
        <taxon>Acrasidae</taxon>
        <taxon>Acrasis</taxon>
    </lineage>
</organism>
<gene>
    <name evidence="5" type="ORF">AKO1_013629</name>
</gene>
<name>A0AAW2YU55_9EUKA</name>
<reference evidence="5 6" key="1">
    <citation type="submission" date="2024-03" db="EMBL/GenBank/DDBJ databases">
        <title>The Acrasis kona genome and developmental transcriptomes reveal deep origins of eukaryotic multicellular pathways.</title>
        <authorList>
            <person name="Sheikh S."/>
            <person name="Fu C.-J."/>
            <person name="Brown M.W."/>
            <person name="Baldauf S.L."/>
        </authorList>
    </citation>
    <scope>NUCLEOTIDE SEQUENCE [LARGE SCALE GENOMIC DNA]</scope>
    <source>
        <strain evidence="5 6">ATCC MYA-3509</strain>
    </source>
</reference>
<evidence type="ECO:0000256" key="4">
    <source>
        <dbReference type="SAM" id="MobiDB-lite"/>
    </source>
</evidence>
<dbReference type="SUPFAM" id="SSF89550">
    <property type="entry name" value="PHP domain-like"/>
    <property type="match status" value="1"/>
</dbReference>
<dbReference type="GO" id="GO:0008033">
    <property type="term" value="P:tRNA processing"/>
    <property type="evidence" value="ECO:0007669"/>
    <property type="project" value="UniProtKB-KW"/>
</dbReference>
<accession>A0AAW2YU55</accession>
<dbReference type="EMBL" id="JAOPGA020000708">
    <property type="protein sequence ID" value="KAL0480963.1"/>
    <property type="molecule type" value="Genomic_DNA"/>
</dbReference>
<evidence type="ECO:0000256" key="2">
    <source>
        <dbReference type="ARBA" id="ARBA00007331"/>
    </source>
</evidence>
<evidence type="ECO:0000313" key="5">
    <source>
        <dbReference type="EMBL" id="KAL0480963.1"/>
    </source>
</evidence>
<keyword evidence="3" id="KW-0819">tRNA processing</keyword>
<dbReference type="Proteomes" id="UP001431209">
    <property type="component" value="Unassembled WGS sequence"/>
</dbReference>
<keyword evidence="6" id="KW-1185">Reference proteome</keyword>
<dbReference type="GO" id="GO:0003723">
    <property type="term" value="F:RNA binding"/>
    <property type="evidence" value="ECO:0007669"/>
    <property type="project" value="TreeGrafter"/>
</dbReference>
<evidence type="ECO:0000256" key="3">
    <source>
        <dbReference type="ARBA" id="ARBA00022694"/>
    </source>
</evidence>
<comment type="caution">
    <text evidence="5">The sequence shown here is derived from an EMBL/GenBank/DDBJ whole genome shotgun (WGS) entry which is preliminary data.</text>
</comment>
<dbReference type="Pfam" id="PF01876">
    <property type="entry name" value="RNase_P_p30"/>
    <property type="match status" value="1"/>
</dbReference>
<dbReference type="InterPro" id="IPR016195">
    <property type="entry name" value="Pol/histidinol_Pase-like"/>
</dbReference>
<dbReference type="Gene3D" id="3.20.20.140">
    <property type="entry name" value="Metal-dependent hydrolases"/>
    <property type="match status" value="1"/>
</dbReference>
<dbReference type="PANTHER" id="PTHR13031:SF0">
    <property type="entry name" value="RIBONUCLEASE P PROTEIN SUBUNIT P30"/>
    <property type="match status" value="1"/>
</dbReference>
<protein>
    <submittedName>
        <fullName evidence="5">Uncharacterized protein</fullName>
    </submittedName>
</protein>
<sequence length="294" mass="34017">MFIECNLPILVDGYDTNEILNRSCFLKNLGWDGVVLNVSISKNNISELDLCFDKLSAMTNRLEREWSEFYLQYNKSAQNDNIRFVSPLTVHNERTKEFRFYKRLTFVEDFESFSRLNFDLQKFRSVDIIAVVPTTMNQLENVTSKMNIDMISFQYDSAVGGLQRTLIHSGAKRLQELMKRDVAIEISYSESFKERKNFTDFISRMTDLMRLTKNRNMVLSNGSSDQSHFRSPHDVANLPALLGVDFSVGKKMIDDNVRMSLLHGEQRRTVKGVLQVSDSTPSGNKRSRDKMDEK</sequence>
<dbReference type="AlphaFoldDB" id="A0AAW2YU55"/>
<dbReference type="GO" id="GO:0005655">
    <property type="term" value="C:nucleolar ribonuclease P complex"/>
    <property type="evidence" value="ECO:0007669"/>
    <property type="project" value="TreeGrafter"/>
</dbReference>
<evidence type="ECO:0000313" key="6">
    <source>
        <dbReference type="Proteomes" id="UP001431209"/>
    </source>
</evidence>
<proteinExistence type="inferred from homology"/>
<comment type="similarity">
    <text evidence="2">Belongs to the eukaryotic/archaeal RNase P protein component 3 family.</text>
</comment>
<evidence type="ECO:0000256" key="1">
    <source>
        <dbReference type="ARBA" id="ARBA00004123"/>
    </source>
</evidence>
<comment type="subcellular location">
    <subcellularLocation>
        <location evidence="1">Nucleus</location>
    </subcellularLocation>
</comment>
<dbReference type="InterPro" id="IPR002738">
    <property type="entry name" value="RNase_P_p30"/>
</dbReference>